<evidence type="ECO:0000259" key="14">
    <source>
        <dbReference type="Pfam" id="PF23259"/>
    </source>
</evidence>
<evidence type="ECO:0000256" key="5">
    <source>
        <dbReference type="ARBA" id="ARBA00022958"/>
    </source>
</evidence>
<dbReference type="GO" id="GO:0015297">
    <property type="term" value="F:antiporter activity"/>
    <property type="evidence" value="ECO:0007669"/>
    <property type="project" value="InterPro"/>
</dbReference>
<sequence>MNSSEYEFSDEFSVSGSRIKACYYRNQTSNVAPLSIALTSALPTFILQVMVVLLTSRILLSILRPLKQPSIVAYLLTGFVLSGLAPIPFFANNVFPLKSVQVMETFANLALVYYMFLVGLEVNVDSIMHCGRKAFAVAILGILIPLGIGLGLFFLLGHFTGIQNDTRGSMFWAVAFTASNFPEVAGILADLKLLHSDIGRLALSSSIISDFCTWILLVVTLSIVNSRTFFTILNTLSFVLLCFILVRPIISMIISNTISGDDIKDNHIYFILGWVVFFGLVFDACGVHSFVGGFIFGVIMPPDEMEIKAKITEKLEDFVSGIMLPLFFLMIGHKTNIIQMVRAAPWHALLLIVAISLAAKILSTILVCLFTDLKLKEGLALGLLMNTKGVMPFIAITTGVNIQALNTIEFPVIAVSLILMTAVVEPIIAATYKSRRKLMRYKRRTIESVFKPGTPFKVLACVHSTSDVLGMINLLEASNATKDFPIRLIGVHLVELTRRATAMLVVNDQCNRDIYTSFGCSNSESDQIADAFKSYSYRTEGVTNVQTITIVSNYRSMHEDICNLAQDSRATLIILPYYRSLLAGDARSEDVISTFHDMCRDVSANAPCSLGLLIDRGANYQDQRVVMLFVGGADDREALAYAWRMASSPSLKLTVVRFLPGITPQDDPESVPTITMSLDEENEKRLDEDCTYEFMWKTAESESINYVEKVVNNGEETLAAMREHDLHCTLYIVGKGTHHIHSRSPVLMGLSDWSTNPELGVLGDTLASSSFASRASILVVQQYAAEKSGSPEGENGAETALNGSSTVALQQQRSKRRDYFDRMDYDFDQNSDEEDDDTRLVS</sequence>
<feature type="transmembrane region" description="Helical" evidence="11">
    <location>
        <begin position="201"/>
        <end position="223"/>
    </location>
</feature>
<dbReference type="OrthoDB" id="2687058at2759"/>
<name>A0A9Q0JB98_9ROSI</name>
<keyword evidence="5" id="KW-0630">Potassium</keyword>
<feature type="transmembrane region" description="Helical" evidence="11">
    <location>
        <begin position="103"/>
        <end position="122"/>
    </location>
</feature>
<feature type="transmembrane region" description="Helical" evidence="11">
    <location>
        <begin position="349"/>
        <end position="373"/>
    </location>
</feature>
<feature type="transmembrane region" description="Helical" evidence="11">
    <location>
        <begin position="169"/>
        <end position="189"/>
    </location>
</feature>
<feature type="transmembrane region" description="Helical" evidence="11">
    <location>
        <begin position="34"/>
        <end position="59"/>
    </location>
</feature>
<comment type="subcellular location">
    <subcellularLocation>
        <location evidence="1">Membrane</location>
        <topology evidence="1">Multi-pass membrane protein</topology>
    </subcellularLocation>
</comment>
<keyword evidence="7" id="KW-0406">Ion transport</keyword>
<feature type="domain" description="Cation/H(+) antiporter C-terminal" evidence="14">
    <location>
        <begin position="625"/>
        <end position="784"/>
    </location>
</feature>
<dbReference type="EMBL" id="JAKUCV010004506">
    <property type="protein sequence ID" value="KAJ4835169.1"/>
    <property type="molecule type" value="Genomic_DNA"/>
</dbReference>
<dbReference type="GO" id="GO:0012505">
    <property type="term" value="C:endomembrane system"/>
    <property type="evidence" value="ECO:0007669"/>
    <property type="project" value="TreeGrafter"/>
</dbReference>
<feature type="compositionally biased region" description="Polar residues" evidence="10">
    <location>
        <begin position="801"/>
        <end position="812"/>
    </location>
</feature>
<keyword evidence="4 11" id="KW-0812">Transmembrane</keyword>
<keyword evidence="6 11" id="KW-1133">Transmembrane helix</keyword>
<dbReference type="InterPro" id="IPR038770">
    <property type="entry name" value="Na+/solute_symporter_sf"/>
</dbReference>
<feature type="compositionally biased region" description="Acidic residues" evidence="10">
    <location>
        <begin position="826"/>
        <end position="842"/>
    </location>
</feature>
<keyword evidence="16" id="KW-1185">Reference proteome</keyword>
<feature type="domain" description="Cation/H(+) antiporter central" evidence="13">
    <location>
        <begin position="490"/>
        <end position="619"/>
    </location>
</feature>
<evidence type="ECO:0000313" key="16">
    <source>
        <dbReference type="Proteomes" id="UP001141552"/>
    </source>
</evidence>
<dbReference type="GO" id="GO:0016020">
    <property type="term" value="C:membrane"/>
    <property type="evidence" value="ECO:0007669"/>
    <property type="project" value="UniProtKB-SubCell"/>
</dbReference>
<evidence type="ECO:0000256" key="6">
    <source>
        <dbReference type="ARBA" id="ARBA00022989"/>
    </source>
</evidence>
<comment type="caution">
    <text evidence="15">The sequence shown here is derived from an EMBL/GenBank/DDBJ whole genome shotgun (WGS) entry which is preliminary data.</text>
</comment>
<protein>
    <recommendedName>
        <fullName evidence="17">Cation/H+ exchanger domain-containing protein</fullName>
    </recommendedName>
</protein>
<feature type="transmembrane region" description="Helical" evidence="11">
    <location>
        <begin position="271"/>
        <end position="298"/>
    </location>
</feature>
<dbReference type="Pfam" id="PF00999">
    <property type="entry name" value="Na_H_Exchanger"/>
    <property type="match status" value="1"/>
</dbReference>
<feature type="transmembrane region" description="Helical" evidence="11">
    <location>
        <begin position="71"/>
        <end position="91"/>
    </location>
</feature>
<feature type="transmembrane region" description="Helical" evidence="11">
    <location>
        <begin position="134"/>
        <end position="157"/>
    </location>
</feature>
<dbReference type="Pfam" id="PF23259">
    <property type="entry name" value="CHX17_C"/>
    <property type="match status" value="1"/>
</dbReference>
<evidence type="ECO:0000256" key="1">
    <source>
        <dbReference type="ARBA" id="ARBA00004141"/>
    </source>
</evidence>
<gene>
    <name evidence="15" type="ORF">Tsubulata_033838</name>
</gene>
<dbReference type="Gene3D" id="1.20.1530.20">
    <property type="match status" value="1"/>
</dbReference>
<evidence type="ECO:0000256" key="3">
    <source>
        <dbReference type="ARBA" id="ARBA00022538"/>
    </source>
</evidence>
<keyword evidence="8 11" id="KW-0472">Membrane</keyword>
<dbReference type="InterPro" id="IPR006153">
    <property type="entry name" value="Cation/H_exchanger_TM"/>
</dbReference>
<dbReference type="GO" id="GO:0006885">
    <property type="term" value="P:regulation of pH"/>
    <property type="evidence" value="ECO:0007669"/>
    <property type="project" value="TreeGrafter"/>
</dbReference>
<evidence type="ECO:0000259" key="13">
    <source>
        <dbReference type="Pfam" id="PF23256"/>
    </source>
</evidence>
<dbReference type="Proteomes" id="UP001141552">
    <property type="component" value="Unassembled WGS sequence"/>
</dbReference>
<reference evidence="15" key="1">
    <citation type="submission" date="2022-02" db="EMBL/GenBank/DDBJ databases">
        <authorList>
            <person name="Henning P.M."/>
            <person name="McCubbin A.G."/>
            <person name="Shore J.S."/>
        </authorList>
    </citation>
    <scope>NUCLEOTIDE SEQUENCE</scope>
    <source>
        <strain evidence="15">F60SS</strain>
        <tissue evidence="15">Leaves</tissue>
    </source>
</reference>
<dbReference type="GO" id="GO:1902600">
    <property type="term" value="P:proton transmembrane transport"/>
    <property type="evidence" value="ECO:0007669"/>
    <property type="project" value="InterPro"/>
</dbReference>
<proteinExistence type="inferred from homology"/>
<evidence type="ECO:0000256" key="2">
    <source>
        <dbReference type="ARBA" id="ARBA00022448"/>
    </source>
</evidence>
<feature type="region of interest" description="Disordered" evidence="10">
    <location>
        <begin position="788"/>
        <end position="842"/>
    </location>
</feature>
<dbReference type="GO" id="GO:0006813">
    <property type="term" value="P:potassium ion transport"/>
    <property type="evidence" value="ECO:0007669"/>
    <property type="project" value="UniProtKB-KW"/>
</dbReference>
<evidence type="ECO:0000256" key="8">
    <source>
        <dbReference type="ARBA" id="ARBA00023136"/>
    </source>
</evidence>
<evidence type="ECO:0000256" key="9">
    <source>
        <dbReference type="ARBA" id="ARBA00038341"/>
    </source>
</evidence>
<dbReference type="AlphaFoldDB" id="A0A9Q0JB98"/>
<feature type="transmembrane region" description="Helical" evidence="11">
    <location>
        <begin position="410"/>
        <end position="432"/>
    </location>
</feature>
<dbReference type="InterPro" id="IPR057290">
    <property type="entry name" value="CHX17_C"/>
</dbReference>
<dbReference type="InterPro" id="IPR057291">
    <property type="entry name" value="CHX17_2nd"/>
</dbReference>
<keyword evidence="2" id="KW-0813">Transport</keyword>
<evidence type="ECO:0000313" key="15">
    <source>
        <dbReference type="EMBL" id="KAJ4835169.1"/>
    </source>
</evidence>
<dbReference type="InterPro" id="IPR050794">
    <property type="entry name" value="CPA2_transporter"/>
</dbReference>
<comment type="similarity">
    <text evidence="9">Belongs to the monovalent cation:proton antiporter 2 (CPA2) transporter (TC 2.A.37) family. CHX (TC 2.A.37.4) subfamily.</text>
</comment>
<evidence type="ECO:0000256" key="11">
    <source>
        <dbReference type="SAM" id="Phobius"/>
    </source>
</evidence>
<evidence type="ECO:0000256" key="10">
    <source>
        <dbReference type="SAM" id="MobiDB-lite"/>
    </source>
</evidence>
<dbReference type="Pfam" id="PF23256">
    <property type="entry name" value="CHX17_2nd"/>
    <property type="match status" value="1"/>
</dbReference>
<organism evidence="15 16">
    <name type="scientific">Turnera subulata</name>
    <dbReference type="NCBI Taxonomy" id="218843"/>
    <lineage>
        <taxon>Eukaryota</taxon>
        <taxon>Viridiplantae</taxon>
        <taxon>Streptophyta</taxon>
        <taxon>Embryophyta</taxon>
        <taxon>Tracheophyta</taxon>
        <taxon>Spermatophyta</taxon>
        <taxon>Magnoliopsida</taxon>
        <taxon>eudicotyledons</taxon>
        <taxon>Gunneridae</taxon>
        <taxon>Pentapetalae</taxon>
        <taxon>rosids</taxon>
        <taxon>fabids</taxon>
        <taxon>Malpighiales</taxon>
        <taxon>Passifloraceae</taxon>
        <taxon>Turnera</taxon>
    </lineage>
</organism>
<evidence type="ECO:0000256" key="4">
    <source>
        <dbReference type="ARBA" id="ARBA00022692"/>
    </source>
</evidence>
<dbReference type="PANTHER" id="PTHR32468">
    <property type="entry name" value="CATION/H + ANTIPORTER"/>
    <property type="match status" value="1"/>
</dbReference>
<feature type="domain" description="Cation/H+ exchanger transmembrane" evidence="12">
    <location>
        <begin position="54"/>
        <end position="428"/>
    </location>
</feature>
<dbReference type="PANTHER" id="PTHR32468:SF74">
    <property type="entry name" value="CATION_H(+) ANTIPORTER 21-RELATED"/>
    <property type="match status" value="1"/>
</dbReference>
<reference evidence="15" key="2">
    <citation type="journal article" date="2023" name="Plants (Basel)">
        <title>Annotation of the Turnera subulata (Passifloraceae) Draft Genome Reveals the S-Locus Evolved after the Divergence of Turneroideae from Passifloroideae in a Stepwise Manner.</title>
        <authorList>
            <person name="Henning P.M."/>
            <person name="Roalson E.H."/>
            <person name="Mir W."/>
            <person name="McCubbin A.G."/>
            <person name="Shore J.S."/>
        </authorList>
    </citation>
    <scope>NUCLEOTIDE SEQUENCE</scope>
    <source>
        <strain evidence="15">F60SS</strain>
    </source>
</reference>
<evidence type="ECO:0008006" key="17">
    <source>
        <dbReference type="Google" id="ProtNLM"/>
    </source>
</evidence>
<evidence type="ECO:0000259" key="12">
    <source>
        <dbReference type="Pfam" id="PF00999"/>
    </source>
</evidence>
<accession>A0A9Q0JB98</accession>
<feature type="transmembrane region" description="Helical" evidence="11">
    <location>
        <begin position="229"/>
        <end position="250"/>
    </location>
</feature>
<evidence type="ECO:0000256" key="7">
    <source>
        <dbReference type="ARBA" id="ARBA00023065"/>
    </source>
</evidence>
<keyword evidence="3" id="KW-0633">Potassium transport</keyword>